<protein>
    <submittedName>
        <fullName evidence="2">Uncharacterized protein</fullName>
    </submittedName>
</protein>
<dbReference type="EMBL" id="HBFV01000684">
    <property type="protein sequence ID" value="CAD8928121.1"/>
    <property type="molecule type" value="Transcribed_RNA"/>
</dbReference>
<dbReference type="AlphaFoldDB" id="A0A7S1CTN5"/>
<evidence type="ECO:0000256" key="1">
    <source>
        <dbReference type="SAM" id="MobiDB-lite"/>
    </source>
</evidence>
<organism evidence="2">
    <name type="scientific">Picochlorum oklahomense</name>
    <dbReference type="NCBI Taxonomy" id="249345"/>
    <lineage>
        <taxon>Eukaryota</taxon>
        <taxon>Viridiplantae</taxon>
        <taxon>Chlorophyta</taxon>
        <taxon>core chlorophytes</taxon>
        <taxon>Trebouxiophyceae</taxon>
        <taxon>Trebouxiophyceae incertae sedis</taxon>
        <taxon>Picochlorum</taxon>
    </lineage>
</organism>
<gene>
    <name evidence="2" type="ORF">POKL1161_LOCUS474</name>
</gene>
<reference evidence="2" key="1">
    <citation type="submission" date="2021-01" db="EMBL/GenBank/DDBJ databases">
        <authorList>
            <person name="Corre E."/>
            <person name="Pelletier E."/>
            <person name="Niang G."/>
            <person name="Scheremetjew M."/>
            <person name="Finn R."/>
            <person name="Kale V."/>
            <person name="Holt S."/>
            <person name="Cochrane G."/>
            <person name="Meng A."/>
            <person name="Brown T."/>
            <person name="Cohen L."/>
        </authorList>
    </citation>
    <scope>NUCLEOTIDE SEQUENCE</scope>
    <source>
        <strain evidence="2">CCMP2329</strain>
    </source>
</reference>
<accession>A0A7S1CTN5</accession>
<dbReference type="SUPFAM" id="SSF50985">
    <property type="entry name" value="RCC1/BLIP-II"/>
    <property type="match status" value="1"/>
</dbReference>
<proteinExistence type="predicted"/>
<name>A0A7S1CTN5_9CHLO</name>
<evidence type="ECO:0000313" key="2">
    <source>
        <dbReference type="EMBL" id="CAD8928121.1"/>
    </source>
</evidence>
<dbReference type="InterPro" id="IPR009091">
    <property type="entry name" value="RCC1/BLIP-II"/>
</dbReference>
<feature type="region of interest" description="Disordered" evidence="1">
    <location>
        <begin position="113"/>
        <end position="136"/>
    </location>
</feature>
<sequence length="150" mass="15688">MVTVVDSLPPLVDMSASNGSICMSDGTSVWRLNIPSASPIDSLEDPVREMTTKDVGIAKMVAGPRSTAVITGNGKLWLWGTILSPQELVKEKHAAETQGYGHWSFSSTDDSSRESSWAGLGGSPTPTEVPGLHGVSDVSLGTNHALAVVV</sequence>
<dbReference type="Gene3D" id="2.130.10.30">
    <property type="entry name" value="Regulator of chromosome condensation 1/beta-lactamase-inhibitor protein II"/>
    <property type="match status" value="1"/>
</dbReference>